<dbReference type="InterPro" id="IPR015590">
    <property type="entry name" value="Aldehyde_DH_dom"/>
</dbReference>
<protein>
    <submittedName>
        <fullName evidence="4">Succinate-semialdehyde dehydrogenase/glutarate-semialdehyde dehydrogenase</fullName>
    </submittedName>
</protein>
<evidence type="ECO:0000256" key="1">
    <source>
        <dbReference type="ARBA" id="ARBA00009986"/>
    </source>
</evidence>
<accession>A0A4R3M1G9</accession>
<dbReference type="InterPro" id="IPR016162">
    <property type="entry name" value="Ald_DH_N"/>
</dbReference>
<dbReference type="InterPro" id="IPR051020">
    <property type="entry name" value="ALDH-related_metabolic_enz"/>
</dbReference>
<proteinExistence type="inferred from homology"/>
<dbReference type="OrthoDB" id="9812625at2"/>
<feature type="domain" description="Aldehyde dehydrogenase" evidence="3">
    <location>
        <begin position="22"/>
        <end position="476"/>
    </location>
</feature>
<dbReference type="PANTHER" id="PTHR42991">
    <property type="entry name" value="ALDEHYDE DEHYDROGENASE"/>
    <property type="match status" value="1"/>
</dbReference>
<dbReference type="Gene3D" id="3.40.605.10">
    <property type="entry name" value="Aldehyde Dehydrogenase, Chain A, domain 1"/>
    <property type="match status" value="1"/>
</dbReference>
<dbReference type="Gene3D" id="3.40.309.10">
    <property type="entry name" value="Aldehyde Dehydrogenase, Chain A, domain 2"/>
    <property type="match status" value="1"/>
</dbReference>
<dbReference type="AlphaFoldDB" id="A0A4R3M1G9"/>
<dbReference type="InterPro" id="IPR016161">
    <property type="entry name" value="Ald_DH/histidinol_DH"/>
</dbReference>
<keyword evidence="2" id="KW-0560">Oxidoreductase</keyword>
<reference evidence="4 5" key="1">
    <citation type="submission" date="2019-03" db="EMBL/GenBank/DDBJ databases">
        <title>Genomic Encyclopedia of Type Strains, Phase IV (KMG-IV): sequencing the most valuable type-strain genomes for metagenomic binning, comparative biology and taxonomic classification.</title>
        <authorList>
            <person name="Goeker M."/>
        </authorList>
    </citation>
    <scope>NUCLEOTIDE SEQUENCE [LARGE SCALE GENOMIC DNA]</scope>
    <source>
        <strain evidence="4 5">DSM 9035</strain>
    </source>
</reference>
<gene>
    <name evidence="4" type="ORF">EDC64_10528</name>
</gene>
<evidence type="ECO:0000256" key="2">
    <source>
        <dbReference type="ARBA" id="ARBA00023002"/>
    </source>
</evidence>
<dbReference type="GO" id="GO:0008911">
    <property type="term" value="F:lactaldehyde dehydrogenase (NAD+) activity"/>
    <property type="evidence" value="ECO:0007669"/>
    <property type="project" value="TreeGrafter"/>
</dbReference>
<dbReference type="PANTHER" id="PTHR42991:SF1">
    <property type="entry name" value="ALDEHYDE DEHYDROGENASE"/>
    <property type="match status" value="1"/>
</dbReference>
<dbReference type="SUPFAM" id="SSF53720">
    <property type="entry name" value="ALDH-like"/>
    <property type="match status" value="1"/>
</dbReference>
<evidence type="ECO:0000313" key="5">
    <source>
        <dbReference type="Proteomes" id="UP000294664"/>
    </source>
</evidence>
<dbReference type="InterPro" id="IPR016163">
    <property type="entry name" value="Ald_DH_C"/>
</dbReference>
<evidence type="ECO:0000259" key="3">
    <source>
        <dbReference type="Pfam" id="PF00171"/>
    </source>
</evidence>
<name>A0A4R3M1G9_9HYPH</name>
<dbReference type="RefSeq" id="WP_132031087.1">
    <property type="nucleotide sequence ID" value="NZ_SMAI01000005.1"/>
</dbReference>
<evidence type="ECO:0000313" key="4">
    <source>
        <dbReference type="EMBL" id="TCT04997.1"/>
    </source>
</evidence>
<organism evidence="4 5">
    <name type="scientific">Aquabacter spiritensis</name>
    <dbReference type="NCBI Taxonomy" id="933073"/>
    <lineage>
        <taxon>Bacteria</taxon>
        <taxon>Pseudomonadati</taxon>
        <taxon>Pseudomonadota</taxon>
        <taxon>Alphaproteobacteria</taxon>
        <taxon>Hyphomicrobiales</taxon>
        <taxon>Xanthobacteraceae</taxon>
        <taxon>Aquabacter</taxon>
    </lineage>
</organism>
<dbReference type="EMBL" id="SMAI01000005">
    <property type="protein sequence ID" value="TCT04997.1"/>
    <property type="molecule type" value="Genomic_DNA"/>
</dbReference>
<dbReference type="Proteomes" id="UP000294664">
    <property type="component" value="Unassembled WGS sequence"/>
</dbReference>
<dbReference type="Pfam" id="PF00171">
    <property type="entry name" value="Aldedh"/>
    <property type="match status" value="1"/>
</dbReference>
<comment type="caution">
    <text evidence="4">The sequence shown here is derived from an EMBL/GenBank/DDBJ whole genome shotgun (WGS) entry which is preliminary data.</text>
</comment>
<comment type="similarity">
    <text evidence="1">Belongs to the aldehyde dehydrogenase family.</text>
</comment>
<sequence>MTTDTLAPPAAPTGRLLVGGTWRETATRFAVRDKYDGRRVAEVCEAGAAEVDAAVAGAAAAFAKGAPPPTERAAILRRTAGILARERPLLMATLVAEAGLTLAEAKAEIDRSLATLEITAEETTRINGELVPFGGAPGQESRIGFTLMFPLGIVCAITPFNSPLNTVIHKVAPAFAAGNAVILKPSVYTPLAAEILCRAMVEAGVPEGFLSLLQGPGSRLGTLLLDQPDIAFYAFTGSTAVGRTIHKAAGLRRCQLELGSIAATIVCADADISRAAQKVAAAGFRKAGQVCTSVQLLLVERAAMADMRDALLERVAAISFGNPHLPTTGMGPLIDEADAARVSDWVREAETAGARVLCGGGRTRSVVEPTLLEDVARGMKVVDREVFGPLVSLVPFDSLDAAIDLANASPYGLAAGVFTRDMSRALSAARHLRFGAVHLNEASSARSDAMPFGGVKDSGFGREGPRYAIAEMSEERLITLNP</sequence>
<keyword evidence="5" id="KW-1185">Reference proteome</keyword>